<dbReference type="EMBL" id="JALZ01000039">
    <property type="protein sequence ID" value="ETX13040.1"/>
    <property type="molecule type" value="Genomic_DNA"/>
</dbReference>
<keyword evidence="6" id="KW-1185">Reference proteome</keyword>
<dbReference type="PANTHER" id="PTHR43736">
    <property type="entry name" value="ADP-RIBOSE PYROPHOSPHATASE"/>
    <property type="match status" value="1"/>
</dbReference>
<dbReference type="InterPro" id="IPR000086">
    <property type="entry name" value="NUDIX_hydrolase_dom"/>
</dbReference>
<organism evidence="5 6">
    <name type="scientific">Roseivivax halodurans JCM 10272</name>
    <dbReference type="NCBI Taxonomy" id="1449350"/>
    <lineage>
        <taxon>Bacteria</taxon>
        <taxon>Pseudomonadati</taxon>
        <taxon>Pseudomonadota</taxon>
        <taxon>Alphaproteobacteria</taxon>
        <taxon>Rhodobacterales</taxon>
        <taxon>Roseobacteraceae</taxon>
        <taxon>Roseivivax</taxon>
    </lineage>
</organism>
<dbReference type="InterPro" id="IPR020084">
    <property type="entry name" value="NUDIX_hydrolase_CS"/>
</dbReference>
<feature type="domain" description="Nudix hydrolase" evidence="4">
    <location>
        <begin position="4"/>
        <end position="129"/>
    </location>
</feature>
<dbReference type="PROSITE" id="PS00893">
    <property type="entry name" value="NUDIX_BOX"/>
    <property type="match status" value="1"/>
</dbReference>
<reference evidence="5 6" key="1">
    <citation type="submission" date="2014-01" db="EMBL/GenBank/DDBJ databases">
        <title>Roseivivax halodurans JCM 10272 Genome Sequencing.</title>
        <authorList>
            <person name="Lai Q."/>
            <person name="Li G."/>
            <person name="Shao Z."/>
        </authorList>
    </citation>
    <scope>NUCLEOTIDE SEQUENCE [LARGE SCALE GENOMIC DNA]</scope>
    <source>
        <strain evidence="5 6">JCM 10272</strain>
    </source>
</reference>
<comment type="similarity">
    <text evidence="3">Belongs to the Nudix hydrolase family.</text>
</comment>
<evidence type="ECO:0000256" key="1">
    <source>
        <dbReference type="ARBA" id="ARBA00001946"/>
    </source>
</evidence>
<gene>
    <name evidence="5" type="ORF">OCH239_13580</name>
</gene>
<dbReference type="InterPro" id="IPR020476">
    <property type="entry name" value="Nudix_hydrolase"/>
</dbReference>
<dbReference type="PRINTS" id="PR00502">
    <property type="entry name" value="NUDIXFAMILY"/>
</dbReference>
<comment type="cofactor">
    <cofactor evidence="1">
        <name>Mg(2+)</name>
        <dbReference type="ChEBI" id="CHEBI:18420"/>
    </cofactor>
</comment>
<name>X7EB06_9RHOB</name>
<keyword evidence="2 3" id="KW-0378">Hydrolase</keyword>
<dbReference type="PATRIC" id="fig|1449350.3.peg.3761"/>
<evidence type="ECO:0000256" key="2">
    <source>
        <dbReference type="ARBA" id="ARBA00022801"/>
    </source>
</evidence>
<dbReference type="RefSeq" id="WP_037266059.1">
    <property type="nucleotide sequence ID" value="NZ_JALZ01000039.1"/>
</dbReference>
<proteinExistence type="inferred from homology"/>
<dbReference type="AlphaFoldDB" id="X7EB06"/>
<evidence type="ECO:0000259" key="4">
    <source>
        <dbReference type="PROSITE" id="PS51462"/>
    </source>
</evidence>
<dbReference type="Pfam" id="PF00293">
    <property type="entry name" value="NUDIX"/>
    <property type="match status" value="1"/>
</dbReference>
<dbReference type="eggNOG" id="COG1051">
    <property type="taxonomic scope" value="Bacteria"/>
</dbReference>
<protein>
    <submittedName>
        <fullName evidence="5">NUDIX hydrolase</fullName>
    </submittedName>
</protein>
<dbReference type="PROSITE" id="PS51462">
    <property type="entry name" value="NUDIX"/>
    <property type="match status" value="1"/>
</dbReference>
<dbReference type="CDD" id="cd04673">
    <property type="entry name" value="NUDIX_ADPRase"/>
    <property type="match status" value="1"/>
</dbReference>
<dbReference type="SUPFAM" id="SSF55811">
    <property type="entry name" value="Nudix"/>
    <property type="match status" value="1"/>
</dbReference>
<comment type="caution">
    <text evidence="5">The sequence shown here is derived from an EMBL/GenBank/DDBJ whole genome shotgun (WGS) entry which is preliminary data.</text>
</comment>
<dbReference type="OrthoDB" id="9761969at2"/>
<evidence type="ECO:0000313" key="6">
    <source>
        <dbReference type="Proteomes" id="UP000022447"/>
    </source>
</evidence>
<evidence type="ECO:0000256" key="3">
    <source>
        <dbReference type="RuleBase" id="RU003476"/>
    </source>
</evidence>
<dbReference type="STRING" id="1449350.OCH239_13580"/>
<dbReference type="GO" id="GO:0016787">
    <property type="term" value="F:hydrolase activity"/>
    <property type="evidence" value="ECO:0007669"/>
    <property type="project" value="UniProtKB-KW"/>
</dbReference>
<evidence type="ECO:0000313" key="5">
    <source>
        <dbReference type="EMBL" id="ETX13040.1"/>
    </source>
</evidence>
<dbReference type="PANTHER" id="PTHR43736:SF1">
    <property type="entry name" value="DIHYDRONEOPTERIN TRIPHOSPHATE DIPHOSPHATASE"/>
    <property type="match status" value="1"/>
</dbReference>
<dbReference type="Proteomes" id="UP000022447">
    <property type="component" value="Unassembled WGS sequence"/>
</dbReference>
<dbReference type="Gene3D" id="3.90.79.10">
    <property type="entry name" value="Nucleoside Triphosphate Pyrophosphohydrolase"/>
    <property type="match status" value="1"/>
</dbReference>
<accession>X7EB06</accession>
<sequence length="138" mass="14662">MSDTRIRAALAVVIRGEAVLLVRRANRPDAGLWGFPGGKLEAGETVAEAAIRELAEETGLTGTVRASLGTVFVDHVTPGYRLDAMLCDAPRGEPVAADDAEEAAWMPLADVIDRAIPMSRDVDTLAAKALEAIRTPRL</sequence>
<dbReference type="InterPro" id="IPR015797">
    <property type="entry name" value="NUDIX_hydrolase-like_dom_sf"/>
</dbReference>